<evidence type="ECO:0000256" key="10">
    <source>
        <dbReference type="SAM" id="Phobius"/>
    </source>
</evidence>
<dbReference type="KEGG" id="jre:109013937"/>
<dbReference type="RefSeq" id="XP_035539693.1">
    <property type="nucleotide sequence ID" value="XM_035683800.1"/>
</dbReference>
<gene>
    <name evidence="13" type="primary">LOC109013937</name>
</gene>
<name>A0A6P9E623_JUGRE</name>
<proteinExistence type="inferred from homology"/>
<dbReference type="InterPro" id="IPR032675">
    <property type="entry name" value="LRR_dom_sf"/>
</dbReference>
<dbReference type="InterPro" id="IPR051502">
    <property type="entry name" value="RLP_Defense_Trigger"/>
</dbReference>
<evidence type="ECO:0000256" key="6">
    <source>
        <dbReference type="ARBA" id="ARBA00022737"/>
    </source>
</evidence>
<keyword evidence="8 10" id="KW-0472">Membrane</keyword>
<evidence type="ECO:0000256" key="4">
    <source>
        <dbReference type="ARBA" id="ARBA00022614"/>
    </source>
</evidence>
<feature type="transmembrane region" description="Helical" evidence="10">
    <location>
        <begin position="645"/>
        <end position="668"/>
    </location>
</feature>
<dbReference type="InParanoid" id="A0A6P9E623"/>
<dbReference type="PRINTS" id="PR00019">
    <property type="entry name" value="LEURICHRPT"/>
</dbReference>
<keyword evidence="12" id="KW-1185">Reference proteome</keyword>
<keyword evidence="7 10" id="KW-1133">Transmembrane helix</keyword>
<comment type="similarity">
    <text evidence="2">Belongs to the RLP family.</text>
</comment>
<dbReference type="Pfam" id="PF00560">
    <property type="entry name" value="LRR_1"/>
    <property type="match status" value="2"/>
</dbReference>
<evidence type="ECO:0000256" key="9">
    <source>
        <dbReference type="ARBA" id="ARBA00023180"/>
    </source>
</evidence>
<protein>
    <submittedName>
        <fullName evidence="13">Receptor-like protein 15</fullName>
    </submittedName>
</protein>
<dbReference type="InterPro" id="IPR025875">
    <property type="entry name" value="Leu-rich_rpt_4"/>
</dbReference>
<evidence type="ECO:0000256" key="1">
    <source>
        <dbReference type="ARBA" id="ARBA00004236"/>
    </source>
</evidence>
<organism evidence="12 13">
    <name type="scientific">Juglans regia</name>
    <name type="common">English walnut</name>
    <dbReference type="NCBI Taxonomy" id="51240"/>
    <lineage>
        <taxon>Eukaryota</taxon>
        <taxon>Viridiplantae</taxon>
        <taxon>Streptophyta</taxon>
        <taxon>Embryophyta</taxon>
        <taxon>Tracheophyta</taxon>
        <taxon>Spermatophyta</taxon>
        <taxon>Magnoliopsida</taxon>
        <taxon>eudicotyledons</taxon>
        <taxon>Gunneridae</taxon>
        <taxon>Pentapetalae</taxon>
        <taxon>rosids</taxon>
        <taxon>fabids</taxon>
        <taxon>Fagales</taxon>
        <taxon>Juglandaceae</taxon>
        <taxon>Juglans</taxon>
    </lineage>
</organism>
<dbReference type="Pfam" id="PF13855">
    <property type="entry name" value="LRR_8"/>
    <property type="match status" value="1"/>
</dbReference>
<evidence type="ECO:0000313" key="13">
    <source>
        <dbReference type="RefSeq" id="XP_035539693.1"/>
    </source>
</evidence>
<reference evidence="13" key="1">
    <citation type="submission" date="2025-08" db="UniProtKB">
        <authorList>
            <consortium name="RefSeq"/>
        </authorList>
    </citation>
    <scope>IDENTIFICATION</scope>
    <source>
        <tissue evidence="13">Leaves</tissue>
    </source>
</reference>
<evidence type="ECO:0000256" key="8">
    <source>
        <dbReference type="ARBA" id="ARBA00023136"/>
    </source>
</evidence>
<evidence type="ECO:0000256" key="11">
    <source>
        <dbReference type="SAM" id="SignalP"/>
    </source>
</evidence>
<keyword evidence="11" id="KW-0732">Signal</keyword>
<dbReference type="GeneID" id="109013937"/>
<dbReference type="PANTHER" id="PTHR48062:SF21">
    <property type="entry name" value="RECEPTOR-LIKE PROTEIN 12"/>
    <property type="match status" value="1"/>
</dbReference>
<evidence type="ECO:0000256" key="2">
    <source>
        <dbReference type="ARBA" id="ARBA00009592"/>
    </source>
</evidence>
<dbReference type="Gene3D" id="3.80.10.10">
    <property type="entry name" value="Ribonuclease Inhibitor"/>
    <property type="match status" value="3"/>
</dbReference>
<dbReference type="PANTHER" id="PTHR48062">
    <property type="entry name" value="RECEPTOR-LIKE PROTEIN 14"/>
    <property type="match status" value="1"/>
</dbReference>
<keyword evidence="3" id="KW-1003">Cell membrane</keyword>
<keyword evidence="9" id="KW-0325">Glycoprotein</keyword>
<dbReference type="PROSITE" id="PS51450">
    <property type="entry name" value="LRR"/>
    <property type="match status" value="1"/>
</dbReference>
<dbReference type="SUPFAM" id="SSF52058">
    <property type="entry name" value="L domain-like"/>
    <property type="match status" value="1"/>
</dbReference>
<keyword evidence="4" id="KW-0433">Leucine-rich repeat</keyword>
<evidence type="ECO:0000256" key="5">
    <source>
        <dbReference type="ARBA" id="ARBA00022692"/>
    </source>
</evidence>
<evidence type="ECO:0000256" key="3">
    <source>
        <dbReference type="ARBA" id="ARBA00022475"/>
    </source>
</evidence>
<keyword evidence="6" id="KW-0677">Repeat</keyword>
<dbReference type="Proteomes" id="UP000235220">
    <property type="component" value="Chromosome 12"/>
</dbReference>
<sequence length="695" mass="78177">MDASFVNKVMIVIFLWFIALTFCPSAAWVEAGCSKEQNRALLEIRNSTHGLAFDDFDGSHCCHSRHSIRCDKDGKVTRIVLNMDHMKVPSIPWSPNVTFFTLFNELEVLDLSSMNMGGELQAFCVLKRVKYLRKLYLGNNALEGNIPSCLERFENLEILDLSHNRLQGHLPSIFSNQSKITKFKVSGNRLEGVLSFSIFANASSLDYLDLSNKKLEVETESPSWVPTFQLSFLYLAGCSLNKKNGHVVPAFISNQYLLHLLDLSDNSLEGSIPCQLLFNMNITVLSLSRNKIDASFLDCSANGTSPLEWLDISDNHVKGSLPGKIGYLHPQLRLVDMSSNALEGNIPWSFGYPPLEFLDLSHNMLSGTIPQSLTRTGTQLMFLDLSNNKLQGQMLPKDANITRLRILHLSGNHFEGVISPSISNCPSLIILEVRDNDLSGGIPSCLDNITFWNKSSPSLTYWNNFAKKLHLRFPYDLFGDDYMPFLTSVAQLSLFIKNRLHTFKGSPLLMMTAIDLSSNQLTGSIPFEMGELSQLRFLNLSNNSLTGSIPISFQNLTSMESLDLSHNKLSGRIPSELVGLTSLSVFSVAYNNLSGRIPFEHQFSTFTSQCYEGNPELFGNPLPRATKGQQIKDEKEGIKMIDQPFFFYAFVTVPYALGLWAFFGILIIKKNWRHKYFRAVDGYIESLFELLSKYK</sequence>
<feature type="chain" id="PRO_5028459952" evidence="11">
    <location>
        <begin position="28"/>
        <end position="695"/>
    </location>
</feature>
<evidence type="ECO:0000256" key="7">
    <source>
        <dbReference type="ARBA" id="ARBA00022989"/>
    </source>
</evidence>
<dbReference type="AlphaFoldDB" id="A0A6P9E623"/>
<dbReference type="InterPro" id="IPR001611">
    <property type="entry name" value="Leu-rich_rpt"/>
</dbReference>
<feature type="signal peptide" evidence="11">
    <location>
        <begin position="1"/>
        <end position="27"/>
    </location>
</feature>
<keyword evidence="5 10" id="KW-0812">Transmembrane</keyword>
<dbReference type="InterPro" id="IPR003591">
    <property type="entry name" value="Leu-rich_rpt_typical-subtyp"/>
</dbReference>
<dbReference type="OrthoDB" id="1060944at2759"/>
<evidence type="ECO:0000313" key="12">
    <source>
        <dbReference type="Proteomes" id="UP000235220"/>
    </source>
</evidence>
<dbReference type="SMART" id="SM00369">
    <property type="entry name" value="LRR_TYP"/>
    <property type="match status" value="4"/>
</dbReference>
<dbReference type="Pfam" id="PF12799">
    <property type="entry name" value="LRR_4"/>
    <property type="match status" value="1"/>
</dbReference>
<dbReference type="FunFam" id="3.80.10.10:FF:000213">
    <property type="entry name" value="Tyrosine-sulfated glycopeptide receptor 1"/>
    <property type="match status" value="1"/>
</dbReference>
<dbReference type="GO" id="GO:0005886">
    <property type="term" value="C:plasma membrane"/>
    <property type="evidence" value="ECO:0007669"/>
    <property type="project" value="UniProtKB-SubCell"/>
</dbReference>
<accession>A0A6P9E623</accession>
<comment type="subcellular location">
    <subcellularLocation>
        <location evidence="1">Cell membrane</location>
    </subcellularLocation>
</comment>